<name>A0AAU1IBS2_9ACTN</name>
<dbReference type="InterPro" id="IPR028082">
    <property type="entry name" value="Peripla_BP_I"/>
</dbReference>
<evidence type="ECO:0000259" key="5">
    <source>
        <dbReference type="Pfam" id="PF13458"/>
    </source>
</evidence>
<gene>
    <name evidence="6" type="ORF">OG477_42985</name>
</gene>
<feature type="region of interest" description="Disordered" evidence="3">
    <location>
        <begin position="397"/>
        <end position="425"/>
    </location>
</feature>
<keyword evidence="2 4" id="KW-0732">Signal</keyword>
<feature type="compositionally biased region" description="Pro residues" evidence="3">
    <location>
        <begin position="411"/>
        <end position="425"/>
    </location>
</feature>
<dbReference type="CDD" id="cd06343">
    <property type="entry name" value="PBP1_ABC_ligand_binding-like"/>
    <property type="match status" value="1"/>
</dbReference>
<feature type="chain" id="PRO_5043995588" evidence="4">
    <location>
        <begin position="18"/>
        <end position="425"/>
    </location>
</feature>
<reference evidence="6" key="1">
    <citation type="submission" date="2022-10" db="EMBL/GenBank/DDBJ databases">
        <title>The complete genomes of actinobacterial strains from the NBC collection.</title>
        <authorList>
            <person name="Joergensen T.S."/>
            <person name="Alvarez Arevalo M."/>
            <person name="Sterndorff E.B."/>
            <person name="Faurdal D."/>
            <person name="Vuksanovic O."/>
            <person name="Mourched A.-S."/>
            <person name="Charusanti P."/>
            <person name="Shaw S."/>
            <person name="Blin K."/>
            <person name="Weber T."/>
        </authorList>
    </citation>
    <scope>NUCLEOTIDE SEQUENCE</scope>
    <source>
        <strain evidence="6">NBC 00180</strain>
    </source>
</reference>
<comment type="similarity">
    <text evidence="1">Belongs to the leucine-binding protein family.</text>
</comment>
<dbReference type="EMBL" id="CP108140">
    <property type="protein sequence ID" value="WTP91610.1"/>
    <property type="molecule type" value="Genomic_DNA"/>
</dbReference>
<evidence type="ECO:0000256" key="4">
    <source>
        <dbReference type="SAM" id="SignalP"/>
    </source>
</evidence>
<feature type="signal peptide" evidence="4">
    <location>
        <begin position="1"/>
        <end position="17"/>
    </location>
</feature>
<evidence type="ECO:0000313" key="6">
    <source>
        <dbReference type="EMBL" id="WTP91610.1"/>
    </source>
</evidence>
<dbReference type="SUPFAM" id="SSF53822">
    <property type="entry name" value="Periplasmic binding protein-like I"/>
    <property type="match status" value="1"/>
</dbReference>
<feature type="domain" description="Leucine-binding protein" evidence="5">
    <location>
        <begin position="37"/>
        <end position="378"/>
    </location>
</feature>
<organism evidence="6">
    <name type="scientific">Streptomyces sp. NBC_00180</name>
    <dbReference type="NCBI Taxonomy" id="2903632"/>
    <lineage>
        <taxon>Bacteria</taxon>
        <taxon>Bacillati</taxon>
        <taxon>Actinomycetota</taxon>
        <taxon>Actinomycetes</taxon>
        <taxon>Kitasatosporales</taxon>
        <taxon>Streptomycetaceae</taxon>
        <taxon>Streptomyces</taxon>
    </lineage>
</organism>
<protein>
    <submittedName>
        <fullName evidence="6">ABC transporter substrate-binding protein</fullName>
    </submittedName>
</protein>
<dbReference type="PANTHER" id="PTHR47235:SF1">
    <property type="entry name" value="BLR6548 PROTEIN"/>
    <property type="match status" value="1"/>
</dbReference>
<dbReference type="Pfam" id="PF13458">
    <property type="entry name" value="Peripla_BP_6"/>
    <property type="match status" value="1"/>
</dbReference>
<evidence type="ECO:0000256" key="2">
    <source>
        <dbReference type="ARBA" id="ARBA00022729"/>
    </source>
</evidence>
<accession>A0AAU1IBS2</accession>
<dbReference type="PANTHER" id="PTHR47235">
    <property type="entry name" value="BLR6548 PROTEIN"/>
    <property type="match status" value="1"/>
</dbReference>
<dbReference type="InterPro" id="IPR028081">
    <property type="entry name" value="Leu-bd"/>
</dbReference>
<dbReference type="PROSITE" id="PS51257">
    <property type="entry name" value="PROKAR_LIPOPROTEIN"/>
    <property type="match status" value="1"/>
</dbReference>
<evidence type="ECO:0000256" key="1">
    <source>
        <dbReference type="ARBA" id="ARBA00010062"/>
    </source>
</evidence>
<proteinExistence type="inferred from homology"/>
<dbReference type="AlphaFoldDB" id="A0AAU1IBS2"/>
<dbReference type="Gene3D" id="3.40.50.2300">
    <property type="match status" value="2"/>
</dbReference>
<evidence type="ECO:0000256" key="3">
    <source>
        <dbReference type="SAM" id="MobiDB-lite"/>
    </source>
</evidence>
<sequence>MNKAFRFIAALAALVFAAAGCSTDTDSTTVPGVTDTTVTIGSHQPLTGPAAAYSGSAPAAAAYFDYVNDHGGVHGRKIIYSYRDDAFIPSNTVKIVRRMVEQDKVFAIFNGFGTHTHQAVVGYLNAQKVPDLFPSSGCPCWNNPTKLPYTFGWQTDYIREGKILGAYVAKSFPDKKVAYFYQDDIGEDAVIGLDKQIPASQVVARQSYQPGYNDVVPQMEAIARAKADVIVSFAPAAYTALLRLAQQKTGNAAKLVVYVGGSDPPTLSGLLPPPGTSGQGNPLIQGIIASTYLTPLTATSNGWVALAKKIHDRYLRSRPLNFSVMYGVATAYTFVQALQRAGKHPTRESLVEALERGKFSPGPGLTPLEYSPTSHAGYTGAQIGIIKGNGLVLEGPPMTTDAGDGPIVPYTSPPAQAPANGLPPP</sequence>